<keyword evidence="3" id="KW-0328">Glycosyltransferase</keyword>
<dbReference type="SUPFAM" id="SSF53756">
    <property type="entry name" value="UDP-Glycosyltransferase/glycogen phosphorylase"/>
    <property type="match status" value="1"/>
</dbReference>
<dbReference type="PANTHER" id="PTHR46401">
    <property type="entry name" value="GLYCOSYLTRANSFERASE WBBK-RELATED"/>
    <property type="match status" value="1"/>
</dbReference>
<feature type="domain" description="Glycosyl transferase family 1" evidence="2">
    <location>
        <begin position="210"/>
        <end position="374"/>
    </location>
</feature>
<evidence type="ECO:0000313" key="3">
    <source>
        <dbReference type="EMBL" id="WWQ59462.1"/>
    </source>
</evidence>
<dbReference type="Pfam" id="PF00534">
    <property type="entry name" value="Glycos_transf_1"/>
    <property type="match status" value="1"/>
</dbReference>
<proteinExistence type="predicted"/>
<name>A0AAX4KXW9_9CREN</name>
<accession>A0AAX4KXW9</accession>
<dbReference type="AlphaFoldDB" id="A0AAX4KXW9"/>
<evidence type="ECO:0000313" key="4">
    <source>
        <dbReference type="Proteomes" id="UP001432202"/>
    </source>
</evidence>
<evidence type="ECO:0000259" key="2">
    <source>
        <dbReference type="Pfam" id="PF00534"/>
    </source>
</evidence>
<dbReference type="RefSeq" id="WP_338598632.1">
    <property type="nucleotide sequence ID" value="NZ_CP146016.1"/>
</dbReference>
<evidence type="ECO:0000256" key="1">
    <source>
        <dbReference type="ARBA" id="ARBA00022679"/>
    </source>
</evidence>
<dbReference type="EC" id="2.4.-.-" evidence="3"/>
<dbReference type="EMBL" id="CP146016">
    <property type="protein sequence ID" value="WWQ59462.1"/>
    <property type="molecule type" value="Genomic_DNA"/>
</dbReference>
<reference evidence="3 4" key="1">
    <citation type="submission" date="2024-02" db="EMBL/GenBank/DDBJ databases">
        <title>STSV induces naive adaptation in Sulfolobus.</title>
        <authorList>
            <person name="Xiang X."/>
            <person name="Song M."/>
        </authorList>
    </citation>
    <scope>NUCLEOTIDE SEQUENCE [LARGE SCALE GENOMIC DNA]</scope>
    <source>
        <strain evidence="3 4">RT2</strain>
    </source>
</reference>
<sequence length="400" mass="47171">MILIIGELPITSGGGGIRNVEILRRFDFEFEFIPSTYNIYNALRDHSYKEKLLEKINQLKLNVSPCILKLLETRKTLSKLQIIKQISNFMKNKTFEIIYSQADILEDIILASKINGRHRGFLIQGVWFSENFWEDLKLDFMGNRDVMYDILSIGFLSLKRAIYRNLFVHYVKYMDFVNTINPKNQEYMTLEKKNIRKNIIFPGNAIRELNKLDQNMKEDYFIYPARYNPSKGFLLLPYIWKEVTRRGYNIKLYVSTNDFNNPYVKRFIRLSKKFKLENIVYVGFLDTFNFSLYVSKAKGVIVPSLRETYSLTTLESLYLGTVYLGFRTPTLEYLYGSLKPVFLGSSIEEIADNVIKVNNLTNSEYKELFDEKTKKFIELHSSWDRVAKMEQDTLLYLTKK</sequence>
<dbReference type="Gene3D" id="3.40.50.2000">
    <property type="entry name" value="Glycogen Phosphorylase B"/>
    <property type="match status" value="1"/>
</dbReference>
<keyword evidence="1 3" id="KW-0808">Transferase</keyword>
<keyword evidence="4" id="KW-1185">Reference proteome</keyword>
<dbReference type="GeneID" id="89336723"/>
<dbReference type="GO" id="GO:0016757">
    <property type="term" value="F:glycosyltransferase activity"/>
    <property type="evidence" value="ECO:0007669"/>
    <property type="project" value="UniProtKB-KW"/>
</dbReference>
<organism evidence="3 4">
    <name type="scientific">Sulfolobus tengchongensis</name>
    <dbReference type="NCBI Taxonomy" id="207809"/>
    <lineage>
        <taxon>Archaea</taxon>
        <taxon>Thermoproteota</taxon>
        <taxon>Thermoprotei</taxon>
        <taxon>Sulfolobales</taxon>
        <taxon>Sulfolobaceae</taxon>
        <taxon>Sulfolobus</taxon>
    </lineage>
</organism>
<dbReference type="Proteomes" id="UP001432202">
    <property type="component" value="Chromosome"/>
</dbReference>
<dbReference type="InterPro" id="IPR001296">
    <property type="entry name" value="Glyco_trans_1"/>
</dbReference>
<protein>
    <submittedName>
        <fullName evidence="3">Glycosyltransferase</fullName>
        <ecNumber evidence="3">2.4.-.-</ecNumber>
    </submittedName>
</protein>
<dbReference type="PANTHER" id="PTHR46401:SF2">
    <property type="entry name" value="GLYCOSYLTRANSFERASE WBBK-RELATED"/>
    <property type="match status" value="1"/>
</dbReference>
<gene>
    <name evidence="3" type="ORF">V6M85_08105</name>
</gene>